<keyword evidence="10" id="KW-1185">Reference proteome</keyword>
<keyword evidence="4 8" id="KW-0812">Transmembrane</keyword>
<dbReference type="Proteomes" id="UP000578112">
    <property type="component" value="Unassembled WGS sequence"/>
</dbReference>
<evidence type="ECO:0000256" key="2">
    <source>
        <dbReference type="ARBA" id="ARBA00022448"/>
    </source>
</evidence>
<feature type="transmembrane region" description="Helical" evidence="8">
    <location>
        <begin position="43"/>
        <end position="64"/>
    </location>
</feature>
<evidence type="ECO:0000256" key="7">
    <source>
        <dbReference type="SAM" id="MobiDB-lite"/>
    </source>
</evidence>
<evidence type="ECO:0000256" key="6">
    <source>
        <dbReference type="ARBA" id="ARBA00023136"/>
    </source>
</evidence>
<dbReference type="Gene3D" id="1.20.1250.20">
    <property type="entry name" value="MFS general substrate transporter like domains"/>
    <property type="match status" value="1"/>
</dbReference>
<dbReference type="EMBL" id="JACHNH010000001">
    <property type="protein sequence ID" value="MBB4764597.1"/>
    <property type="molecule type" value="Genomic_DNA"/>
</dbReference>
<dbReference type="InterPro" id="IPR010290">
    <property type="entry name" value="TM_effector"/>
</dbReference>
<protein>
    <submittedName>
        <fullName evidence="9">MFS family permease</fullName>
    </submittedName>
</protein>
<sequence>MQIKQLTGSFLAVGLVGLVELVPAIVFGLWGGVLADAMSRRRLIIGSEMKLALLSIVLLVNALLPDPASRLWVLYMVAGLTAVFDGLQRPSLDALTPQIVRHDQLPAASALLSIRYTVGAILGPALAGLIGVRLPHRHLPVPRRRPGRRPGARAAVLRRRGRQPPGVADQRLVLPGAPARTAGPGRRRVDRGGGGGRRPCSRTTPAPIHM</sequence>
<accession>A0A7W7I1E6</accession>
<dbReference type="InterPro" id="IPR036259">
    <property type="entry name" value="MFS_trans_sf"/>
</dbReference>
<name>A0A7W7I1E6_9ACTN</name>
<dbReference type="SUPFAM" id="SSF103473">
    <property type="entry name" value="MFS general substrate transporter"/>
    <property type="match status" value="1"/>
</dbReference>
<gene>
    <name evidence="9" type="ORF">BJ971_005153</name>
</gene>
<comment type="caution">
    <text evidence="9">The sequence shown here is derived from an EMBL/GenBank/DDBJ whole genome shotgun (WGS) entry which is preliminary data.</text>
</comment>
<feature type="transmembrane region" description="Helical" evidence="8">
    <location>
        <begin position="12"/>
        <end position="31"/>
    </location>
</feature>
<evidence type="ECO:0000313" key="9">
    <source>
        <dbReference type="EMBL" id="MBB4764597.1"/>
    </source>
</evidence>
<evidence type="ECO:0000256" key="1">
    <source>
        <dbReference type="ARBA" id="ARBA00004429"/>
    </source>
</evidence>
<feature type="compositionally biased region" description="Basic residues" evidence="7">
    <location>
        <begin position="140"/>
        <end position="162"/>
    </location>
</feature>
<evidence type="ECO:0000256" key="8">
    <source>
        <dbReference type="SAM" id="Phobius"/>
    </source>
</evidence>
<dbReference type="PANTHER" id="PTHR23513:SF9">
    <property type="entry name" value="ENTEROBACTIN EXPORTER ENTS"/>
    <property type="match status" value="1"/>
</dbReference>
<evidence type="ECO:0000313" key="10">
    <source>
        <dbReference type="Proteomes" id="UP000578112"/>
    </source>
</evidence>
<organism evidence="9 10">
    <name type="scientific">Actinoplanes digitatis</name>
    <dbReference type="NCBI Taxonomy" id="1868"/>
    <lineage>
        <taxon>Bacteria</taxon>
        <taxon>Bacillati</taxon>
        <taxon>Actinomycetota</taxon>
        <taxon>Actinomycetes</taxon>
        <taxon>Micromonosporales</taxon>
        <taxon>Micromonosporaceae</taxon>
        <taxon>Actinoplanes</taxon>
    </lineage>
</organism>
<keyword evidence="2" id="KW-0813">Transport</keyword>
<proteinExistence type="predicted"/>
<evidence type="ECO:0000256" key="5">
    <source>
        <dbReference type="ARBA" id="ARBA00022989"/>
    </source>
</evidence>
<evidence type="ECO:0000256" key="4">
    <source>
        <dbReference type="ARBA" id="ARBA00022692"/>
    </source>
</evidence>
<keyword evidence="6 8" id="KW-0472">Membrane</keyword>
<feature type="transmembrane region" description="Helical" evidence="8">
    <location>
        <begin position="107"/>
        <end position="134"/>
    </location>
</feature>
<dbReference type="GO" id="GO:0005886">
    <property type="term" value="C:plasma membrane"/>
    <property type="evidence" value="ECO:0007669"/>
    <property type="project" value="UniProtKB-SubCell"/>
</dbReference>
<comment type="subcellular location">
    <subcellularLocation>
        <location evidence="1">Cell inner membrane</location>
        <topology evidence="1">Multi-pass membrane protein</topology>
    </subcellularLocation>
</comment>
<dbReference type="AlphaFoldDB" id="A0A7W7I1E6"/>
<reference evidence="9 10" key="1">
    <citation type="submission" date="2020-08" db="EMBL/GenBank/DDBJ databases">
        <title>Sequencing the genomes of 1000 actinobacteria strains.</title>
        <authorList>
            <person name="Klenk H.-P."/>
        </authorList>
    </citation>
    <scope>NUCLEOTIDE SEQUENCE [LARGE SCALE GENOMIC DNA]</scope>
    <source>
        <strain evidence="9 10">DSM 43149</strain>
    </source>
</reference>
<keyword evidence="3" id="KW-1003">Cell membrane</keyword>
<keyword evidence="5 8" id="KW-1133">Transmembrane helix</keyword>
<dbReference type="PANTHER" id="PTHR23513">
    <property type="entry name" value="INTEGRAL MEMBRANE EFFLUX PROTEIN-RELATED"/>
    <property type="match status" value="1"/>
</dbReference>
<dbReference type="Pfam" id="PF05977">
    <property type="entry name" value="MFS_3"/>
    <property type="match status" value="1"/>
</dbReference>
<evidence type="ECO:0000256" key="3">
    <source>
        <dbReference type="ARBA" id="ARBA00022475"/>
    </source>
</evidence>
<feature type="compositionally biased region" description="Low complexity" evidence="7">
    <location>
        <begin position="175"/>
        <end position="184"/>
    </location>
</feature>
<feature type="region of interest" description="Disordered" evidence="7">
    <location>
        <begin position="140"/>
        <end position="210"/>
    </location>
</feature>